<dbReference type="SUPFAM" id="SSF103473">
    <property type="entry name" value="MFS general substrate transporter"/>
    <property type="match status" value="1"/>
</dbReference>
<evidence type="ECO:0000256" key="5">
    <source>
        <dbReference type="SAM" id="Phobius"/>
    </source>
</evidence>
<dbReference type="EMBL" id="ADBL01001336">
    <property type="status" value="NOT_ANNOTATED_CDS"/>
    <property type="molecule type" value="Genomic_DNA"/>
</dbReference>
<feature type="transmembrane region" description="Helical" evidence="5">
    <location>
        <begin position="35"/>
        <end position="55"/>
    </location>
</feature>
<dbReference type="AlphaFoldDB" id="A0A0C4DZU4"/>
<evidence type="ECO:0000256" key="2">
    <source>
        <dbReference type="ARBA" id="ARBA00022692"/>
    </source>
</evidence>
<protein>
    <submittedName>
        <fullName evidence="6 7">Uncharacterized protein</fullName>
    </submittedName>
</protein>
<dbReference type="EnsemblFungi" id="MAPG_05602T0">
    <property type="protein sequence ID" value="MAPG_05602T0"/>
    <property type="gene ID" value="MAPG_05602"/>
</dbReference>
<keyword evidence="3 5" id="KW-1133">Transmembrane helix</keyword>
<comment type="subcellular location">
    <subcellularLocation>
        <location evidence="1">Membrane</location>
        <topology evidence="1">Multi-pass membrane protein</topology>
    </subcellularLocation>
</comment>
<evidence type="ECO:0000313" key="6">
    <source>
        <dbReference type="EMBL" id="KLU86590.1"/>
    </source>
</evidence>
<evidence type="ECO:0000313" key="7">
    <source>
        <dbReference type="EnsemblFungi" id="MAPG_05602T0"/>
    </source>
</evidence>
<dbReference type="Pfam" id="PF00083">
    <property type="entry name" value="Sugar_tr"/>
    <property type="match status" value="1"/>
</dbReference>
<dbReference type="OMA" id="IVWIAVE"/>
<dbReference type="PANTHER" id="PTHR48022">
    <property type="entry name" value="PLASTIDIC GLUCOSE TRANSPORTER 4"/>
    <property type="match status" value="1"/>
</dbReference>
<keyword evidence="8" id="KW-1185">Reference proteome</keyword>
<evidence type="ECO:0000256" key="4">
    <source>
        <dbReference type="ARBA" id="ARBA00023136"/>
    </source>
</evidence>
<dbReference type="InterPro" id="IPR005828">
    <property type="entry name" value="MFS_sugar_transport-like"/>
</dbReference>
<dbReference type="InterPro" id="IPR050360">
    <property type="entry name" value="MFS_Sugar_Transporters"/>
</dbReference>
<dbReference type="OrthoDB" id="6133115at2759"/>
<dbReference type="PANTHER" id="PTHR48022:SF64">
    <property type="entry name" value="MAJOR FACILITATOR SUPERFAMILY (MFS) PROFILE DOMAIN-CONTAINING PROTEIN"/>
    <property type="match status" value="1"/>
</dbReference>
<dbReference type="GO" id="GO:0016020">
    <property type="term" value="C:membrane"/>
    <property type="evidence" value="ECO:0007669"/>
    <property type="project" value="UniProtKB-SubCell"/>
</dbReference>
<reference evidence="6" key="3">
    <citation type="submission" date="2011-03" db="EMBL/GenBank/DDBJ databases">
        <title>Annotation of Magnaporthe poae ATCC 64411.</title>
        <authorList>
            <person name="Ma L.-J."/>
            <person name="Dead R."/>
            <person name="Young S.K."/>
            <person name="Zeng Q."/>
            <person name="Gargeya S."/>
            <person name="Fitzgerald M."/>
            <person name="Haas B."/>
            <person name="Abouelleil A."/>
            <person name="Alvarado L."/>
            <person name="Arachchi H.M."/>
            <person name="Berlin A."/>
            <person name="Brown A."/>
            <person name="Chapman S.B."/>
            <person name="Chen Z."/>
            <person name="Dunbar C."/>
            <person name="Freedman E."/>
            <person name="Gearin G."/>
            <person name="Gellesch M."/>
            <person name="Goldberg J."/>
            <person name="Griggs A."/>
            <person name="Gujja S."/>
            <person name="Heiman D."/>
            <person name="Howarth C."/>
            <person name="Larson L."/>
            <person name="Lui A."/>
            <person name="MacDonald P.J.P."/>
            <person name="Mehta T."/>
            <person name="Montmayeur A."/>
            <person name="Murphy C."/>
            <person name="Neiman D."/>
            <person name="Pearson M."/>
            <person name="Priest M."/>
            <person name="Roberts A."/>
            <person name="Saif S."/>
            <person name="Shea T."/>
            <person name="Shenoy N."/>
            <person name="Sisk P."/>
            <person name="Stolte C."/>
            <person name="Sykes S."/>
            <person name="Yandava C."/>
            <person name="Wortman J."/>
            <person name="Nusbaum C."/>
            <person name="Birren B."/>
        </authorList>
    </citation>
    <scope>NUCLEOTIDE SEQUENCE</scope>
    <source>
        <strain evidence="6">ATCC 64411</strain>
    </source>
</reference>
<evidence type="ECO:0000256" key="1">
    <source>
        <dbReference type="ARBA" id="ARBA00004141"/>
    </source>
</evidence>
<keyword evidence="4 5" id="KW-0472">Membrane</keyword>
<organism evidence="7 8">
    <name type="scientific">Magnaporthiopsis poae (strain ATCC 64411 / 73-15)</name>
    <name type="common">Kentucky bluegrass fungus</name>
    <name type="synonym">Magnaporthe poae</name>
    <dbReference type="NCBI Taxonomy" id="644358"/>
    <lineage>
        <taxon>Eukaryota</taxon>
        <taxon>Fungi</taxon>
        <taxon>Dikarya</taxon>
        <taxon>Ascomycota</taxon>
        <taxon>Pezizomycotina</taxon>
        <taxon>Sordariomycetes</taxon>
        <taxon>Sordariomycetidae</taxon>
        <taxon>Magnaporthales</taxon>
        <taxon>Magnaporthaceae</taxon>
        <taxon>Magnaporthiopsis</taxon>
    </lineage>
</organism>
<proteinExistence type="predicted"/>
<feature type="transmembrane region" description="Helical" evidence="5">
    <location>
        <begin position="6"/>
        <end position="23"/>
    </location>
</feature>
<evidence type="ECO:0000256" key="3">
    <source>
        <dbReference type="ARBA" id="ARBA00022989"/>
    </source>
</evidence>
<dbReference type="EMBL" id="GL876969">
    <property type="protein sequence ID" value="KLU86590.1"/>
    <property type="molecule type" value="Genomic_DNA"/>
</dbReference>
<dbReference type="InterPro" id="IPR036259">
    <property type="entry name" value="MFS_trans_sf"/>
</dbReference>
<accession>A0A0C4DZU4</accession>
<feature type="transmembrane region" description="Helical" evidence="5">
    <location>
        <begin position="100"/>
        <end position="119"/>
    </location>
</feature>
<dbReference type="Proteomes" id="UP000011715">
    <property type="component" value="Unassembled WGS sequence"/>
</dbReference>
<reference evidence="8" key="2">
    <citation type="submission" date="2010-05" db="EMBL/GenBank/DDBJ databases">
        <title>The genome sequence of Magnaporthe poae strain ATCC 64411.</title>
        <authorList>
            <person name="Ma L.-J."/>
            <person name="Dead R."/>
            <person name="Young S."/>
            <person name="Zeng Q."/>
            <person name="Koehrsen M."/>
            <person name="Alvarado L."/>
            <person name="Berlin A."/>
            <person name="Chapman S.B."/>
            <person name="Chen Z."/>
            <person name="Freedman E."/>
            <person name="Gellesch M."/>
            <person name="Goldberg J."/>
            <person name="Griggs A."/>
            <person name="Gujja S."/>
            <person name="Heilman E.R."/>
            <person name="Heiman D."/>
            <person name="Hepburn T."/>
            <person name="Howarth C."/>
            <person name="Jen D."/>
            <person name="Larson L."/>
            <person name="Mehta T."/>
            <person name="Neiman D."/>
            <person name="Pearson M."/>
            <person name="Roberts A."/>
            <person name="Saif S."/>
            <person name="Shea T."/>
            <person name="Shenoy N."/>
            <person name="Sisk P."/>
            <person name="Stolte C."/>
            <person name="Sykes S."/>
            <person name="Walk T."/>
            <person name="White J."/>
            <person name="Yandava C."/>
            <person name="Haas B."/>
            <person name="Nusbaum C."/>
            <person name="Birren B."/>
        </authorList>
    </citation>
    <scope>NUCLEOTIDE SEQUENCE [LARGE SCALE GENOMIC DNA]</scope>
    <source>
        <strain evidence="8">ATCC 64411 / 73-15</strain>
    </source>
</reference>
<reference evidence="7" key="5">
    <citation type="submission" date="2015-06" db="UniProtKB">
        <authorList>
            <consortium name="EnsemblFungi"/>
        </authorList>
    </citation>
    <scope>IDENTIFICATION</scope>
    <source>
        <strain evidence="7">ATCC 64411</strain>
    </source>
</reference>
<dbReference type="Gene3D" id="1.20.1250.20">
    <property type="entry name" value="MFS general substrate transporter like domains"/>
    <property type="match status" value="1"/>
</dbReference>
<keyword evidence="2 5" id="KW-0812">Transmembrane</keyword>
<feature type="transmembrane region" description="Helical" evidence="5">
    <location>
        <begin position="61"/>
        <end position="88"/>
    </location>
</feature>
<dbReference type="GO" id="GO:0005351">
    <property type="term" value="F:carbohydrate:proton symporter activity"/>
    <property type="evidence" value="ECO:0007669"/>
    <property type="project" value="TreeGrafter"/>
</dbReference>
<reference evidence="6" key="1">
    <citation type="submission" date="2010-05" db="EMBL/GenBank/DDBJ databases">
        <title>The Genome Sequence of Magnaporthe poae strain ATCC 64411.</title>
        <authorList>
            <consortium name="The Broad Institute Genome Sequencing Platform"/>
            <consortium name="Broad Institute Genome Sequencing Center for Infectious Disease"/>
            <person name="Ma L.-J."/>
            <person name="Dead R."/>
            <person name="Young S."/>
            <person name="Zeng Q."/>
            <person name="Koehrsen M."/>
            <person name="Alvarado L."/>
            <person name="Berlin A."/>
            <person name="Chapman S.B."/>
            <person name="Chen Z."/>
            <person name="Freedman E."/>
            <person name="Gellesch M."/>
            <person name="Goldberg J."/>
            <person name="Griggs A."/>
            <person name="Gujja S."/>
            <person name="Heilman E.R."/>
            <person name="Heiman D."/>
            <person name="Hepburn T."/>
            <person name="Howarth C."/>
            <person name="Jen D."/>
            <person name="Larson L."/>
            <person name="Mehta T."/>
            <person name="Neiman D."/>
            <person name="Pearson M."/>
            <person name="Roberts A."/>
            <person name="Saif S."/>
            <person name="Shea T."/>
            <person name="Shenoy N."/>
            <person name="Sisk P."/>
            <person name="Stolte C."/>
            <person name="Sykes S."/>
            <person name="Walk T."/>
            <person name="White J."/>
            <person name="Yandava C."/>
            <person name="Haas B."/>
            <person name="Nusbaum C."/>
            <person name="Birren B."/>
        </authorList>
    </citation>
    <scope>NUCLEOTIDE SEQUENCE</scope>
    <source>
        <strain evidence="6">ATCC 64411</strain>
    </source>
</reference>
<name>A0A0C4DZU4_MAGP6</name>
<evidence type="ECO:0000313" key="8">
    <source>
        <dbReference type="Proteomes" id="UP000011715"/>
    </source>
</evidence>
<gene>
    <name evidence="6" type="ORF">MAPG_05602</name>
</gene>
<sequence>MFIGGGLGMWLTFSALAIGVAAYNEKTSADAGRAALGFIFIYYTMYNTCLNPQFYLYPSEILPYSLLAIGMSVLVFVTKASLFFNQFVNPIGMGNPGWKYYIVYIVWIAVEVVFFYFFFPETLGHSLESAAEIFDGRADDENLEEKGEADGRR</sequence>
<reference evidence="7" key="4">
    <citation type="journal article" date="2015" name="G3 (Bethesda)">
        <title>Genome sequences of three phytopathogenic species of the Magnaporthaceae family of fungi.</title>
        <authorList>
            <person name="Okagaki L.H."/>
            <person name="Nunes C.C."/>
            <person name="Sailsbery J."/>
            <person name="Clay B."/>
            <person name="Brown D."/>
            <person name="John T."/>
            <person name="Oh Y."/>
            <person name="Young N."/>
            <person name="Fitzgerald M."/>
            <person name="Haas B.J."/>
            <person name="Zeng Q."/>
            <person name="Young S."/>
            <person name="Adiconis X."/>
            <person name="Fan L."/>
            <person name="Levin J.Z."/>
            <person name="Mitchell T.K."/>
            <person name="Okubara P.A."/>
            <person name="Farman M.L."/>
            <person name="Kohn L.M."/>
            <person name="Birren B."/>
            <person name="Ma L.-J."/>
            <person name="Dean R.A."/>
        </authorList>
    </citation>
    <scope>NUCLEOTIDE SEQUENCE</scope>
    <source>
        <strain evidence="7">ATCC 64411 / 73-15</strain>
    </source>
</reference>
<dbReference type="VEuPathDB" id="FungiDB:MAPG_05602"/>